<dbReference type="PANTHER" id="PTHR46023:SF6">
    <property type="entry name" value="LIPASE CLASS 3 FAMILY PROTEIN"/>
    <property type="match status" value="1"/>
</dbReference>
<organism evidence="2 3">
    <name type="scientific">Solanum verrucosum</name>
    <dbReference type="NCBI Taxonomy" id="315347"/>
    <lineage>
        <taxon>Eukaryota</taxon>
        <taxon>Viridiplantae</taxon>
        <taxon>Streptophyta</taxon>
        <taxon>Embryophyta</taxon>
        <taxon>Tracheophyta</taxon>
        <taxon>Spermatophyta</taxon>
        <taxon>Magnoliopsida</taxon>
        <taxon>eudicotyledons</taxon>
        <taxon>Gunneridae</taxon>
        <taxon>Pentapetalae</taxon>
        <taxon>asterids</taxon>
        <taxon>lamiids</taxon>
        <taxon>Solanales</taxon>
        <taxon>Solanaceae</taxon>
        <taxon>Solanoideae</taxon>
        <taxon>Solaneae</taxon>
        <taxon>Solanum</taxon>
    </lineage>
</organism>
<keyword evidence="3" id="KW-1185">Reference proteome</keyword>
<gene>
    <name evidence="2" type="ORF">MTR67_043349</name>
</gene>
<dbReference type="EMBL" id="CP133621">
    <property type="protein sequence ID" value="WMV49964.1"/>
    <property type="molecule type" value="Genomic_DNA"/>
</dbReference>
<reference evidence="2" key="1">
    <citation type="submission" date="2023-08" db="EMBL/GenBank/DDBJ databases">
        <title>A de novo genome assembly of Solanum verrucosum Schlechtendal, a Mexican diploid species geographically isolated from the other diploid A-genome species in potato relatives.</title>
        <authorList>
            <person name="Hosaka K."/>
        </authorList>
    </citation>
    <scope>NUCLEOTIDE SEQUENCE</scope>
    <source>
        <tissue evidence="2">Young leaves</tissue>
    </source>
</reference>
<name>A0AAF0URK0_SOLVR</name>
<feature type="region of interest" description="Disordered" evidence="1">
    <location>
        <begin position="246"/>
        <end position="267"/>
    </location>
</feature>
<sequence>METRKSKALDELMAIEQEIENRLPSQVEKENMIVLTMELQSIAKAEEVSWSQKSRCLWLKEIWNGGWLGNFILKELYPILFLIARDLDSTVAQNREVNQWNLLFRRNFNDWELGSLCELIGRLEGYNKNPQAPNIICWGRRQRNTRLNWVMPQTFREVICWATPCMTWESAESGKHFITTIINGSDLVPTFSTDYVLPTPISQNPPSMPNVLVAFRVLDGGLKEIITNLQMGCPKVGFLHHDIHENLHTDPKKDPRDSATTSHQTIQENQHNQLIHQGKVSGQGHSKHNDQHASEDSDVVSKFCQFHQISVMFGSGFEASVWSVYD</sequence>
<evidence type="ECO:0000313" key="3">
    <source>
        <dbReference type="Proteomes" id="UP001234989"/>
    </source>
</evidence>
<dbReference type="Proteomes" id="UP001234989">
    <property type="component" value="Chromosome 10"/>
</dbReference>
<dbReference type="PANTHER" id="PTHR46023">
    <property type="entry name" value="LIPASE CLASS 3 PROTEIN-LIKE"/>
    <property type="match status" value="1"/>
</dbReference>
<accession>A0AAF0URK0</accession>
<protein>
    <submittedName>
        <fullName evidence="2">Uncharacterized protein</fullName>
    </submittedName>
</protein>
<feature type="compositionally biased region" description="Polar residues" evidence="1">
    <location>
        <begin position="258"/>
        <end position="267"/>
    </location>
</feature>
<dbReference type="AlphaFoldDB" id="A0AAF0URK0"/>
<feature type="compositionally biased region" description="Basic and acidic residues" evidence="1">
    <location>
        <begin position="246"/>
        <end position="257"/>
    </location>
</feature>
<proteinExistence type="predicted"/>
<evidence type="ECO:0000313" key="2">
    <source>
        <dbReference type="EMBL" id="WMV49964.1"/>
    </source>
</evidence>
<evidence type="ECO:0000256" key="1">
    <source>
        <dbReference type="SAM" id="MobiDB-lite"/>
    </source>
</evidence>